<gene>
    <name evidence="1" type="ORF">MENT_LOCUS7031</name>
</gene>
<protein>
    <submittedName>
        <fullName evidence="1">Uncharacterized protein</fullName>
    </submittedName>
</protein>
<dbReference type="Proteomes" id="UP000580250">
    <property type="component" value="Unassembled WGS sequence"/>
</dbReference>
<dbReference type="InterPro" id="IPR036085">
    <property type="entry name" value="PAZ_dom_sf"/>
</dbReference>
<dbReference type="SUPFAM" id="SSF101690">
    <property type="entry name" value="PAZ domain"/>
    <property type="match status" value="1"/>
</dbReference>
<name>A0A6V7U2T5_MELEN</name>
<dbReference type="Gene3D" id="2.170.260.10">
    <property type="entry name" value="paz domain"/>
    <property type="match status" value="1"/>
</dbReference>
<accession>A0A6V7U2T5</accession>
<dbReference type="EMBL" id="CAJEWN010000028">
    <property type="protein sequence ID" value="CAD2141914.1"/>
    <property type="molecule type" value="Genomic_DNA"/>
</dbReference>
<evidence type="ECO:0000313" key="2">
    <source>
        <dbReference type="Proteomes" id="UP000580250"/>
    </source>
</evidence>
<comment type="caution">
    <text evidence="1">The sequence shown here is derived from an EMBL/GenBank/DDBJ whole genome shotgun (WGS) entry which is preliminary data.</text>
</comment>
<reference evidence="1 2" key="1">
    <citation type="submission" date="2020-08" db="EMBL/GenBank/DDBJ databases">
        <authorList>
            <person name="Koutsovoulos G."/>
            <person name="Danchin GJ E."/>
        </authorList>
    </citation>
    <scope>NUCLEOTIDE SEQUENCE [LARGE SCALE GENOMIC DNA]</scope>
</reference>
<dbReference type="OrthoDB" id="10252740at2759"/>
<evidence type="ECO:0000313" key="1">
    <source>
        <dbReference type="EMBL" id="CAD2141914.1"/>
    </source>
</evidence>
<sequence length="175" mass="20669">MVLLIDEVAKILKCNVKSLRDELNHPSNRELILNKYKGKKLRTTYKDNNGFSKTIFFDDLSHKGANNLQAYGRLSKHFNVTVAAHFYARHRIRLFHPFLHCVIESFPRGENRFYPLELLELIEEKENPKIFMNIFKSDTSEINKTLIREKKKSTTLSDIEEEDEDETYLDFVNGW</sequence>
<proteinExistence type="predicted"/>
<organism evidence="1 2">
    <name type="scientific">Meloidogyne enterolobii</name>
    <name type="common">Root-knot nematode worm</name>
    <name type="synonym">Meloidogyne mayaguensis</name>
    <dbReference type="NCBI Taxonomy" id="390850"/>
    <lineage>
        <taxon>Eukaryota</taxon>
        <taxon>Metazoa</taxon>
        <taxon>Ecdysozoa</taxon>
        <taxon>Nematoda</taxon>
        <taxon>Chromadorea</taxon>
        <taxon>Rhabditida</taxon>
        <taxon>Tylenchina</taxon>
        <taxon>Tylenchomorpha</taxon>
        <taxon>Tylenchoidea</taxon>
        <taxon>Meloidogynidae</taxon>
        <taxon>Meloidogyninae</taxon>
        <taxon>Meloidogyne</taxon>
    </lineage>
</organism>
<dbReference type="AlphaFoldDB" id="A0A6V7U2T5"/>